<comment type="caution">
    <text evidence="2">The sequence shown here is derived from an EMBL/GenBank/DDBJ whole genome shotgun (WGS) entry which is preliminary data.</text>
</comment>
<proteinExistence type="predicted"/>
<dbReference type="NCBIfam" id="NF045496">
    <property type="entry name" value="FormamaseFmdA"/>
    <property type="match status" value="1"/>
</dbReference>
<dbReference type="Pfam" id="PF03069">
    <property type="entry name" value="FmdA_AmdA"/>
    <property type="match status" value="1"/>
</dbReference>
<keyword evidence="1" id="KW-1133">Transmembrane helix</keyword>
<gene>
    <name evidence="2" type="ORF">C8A05DRAFT_43561</name>
</gene>
<keyword evidence="1" id="KW-0812">Transmembrane</keyword>
<dbReference type="PANTHER" id="PTHR38421">
    <property type="entry name" value="TRANSMEMBRANE PROTEIN USGS"/>
    <property type="match status" value="1"/>
</dbReference>
<feature type="transmembrane region" description="Helical" evidence="1">
    <location>
        <begin position="221"/>
        <end position="242"/>
    </location>
</feature>
<feature type="transmembrane region" description="Helical" evidence="1">
    <location>
        <begin position="57"/>
        <end position="85"/>
    </location>
</feature>
<feature type="transmembrane region" description="Helical" evidence="1">
    <location>
        <begin position="196"/>
        <end position="215"/>
    </location>
</feature>
<reference evidence="2" key="1">
    <citation type="journal article" date="2023" name="Mol. Phylogenet. Evol.">
        <title>Genome-scale phylogeny and comparative genomics of the fungal order Sordariales.</title>
        <authorList>
            <person name="Hensen N."/>
            <person name="Bonometti L."/>
            <person name="Westerberg I."/>
            <person name="Brannstrom I.O."/>
            <person name="Guillou S."/>
            <person name="Cros-Aarteil S."/>
            <person name="Calhoun S."/>
            <person name="Haridas S."/>
            <person name="Kuo A."/>
            <person name="Mondo S."/>
            <person name="Pangilinan J."/>
            <person name="Riley R."/>
            <person name="LaButti K."/>
            <person name="Andreopoulos B."/>
            <person name="Lipzen A."/>
            <person name="Chen C."/>
            <person name="Yan M."/>
            <person name="Daum C."/>
            <person name="Ng V."/>
            <person name="Clum A."/>
            <person name="Steindorff A."/>
            <person name="Ohm R.A."/>
            <person name="Martin F."/>
            <person name="Silar P."/>
            <person name="Natvig D.O."/>
            <person name="Lalanne C."/>
            <person name="Gautier V."/>
            <person name="Ament-Velasquez S.L."/>
            <person name="Kruys A."/>
            <person name="Hutchinson M.I."/>
            <person name="Powell A.J."/>
            <person name="Barry K."/>
            <person name="Miller A.N."/>
            <person name="Grigoriev I.V."/>
            <person name="Debuchy R."/>
            <person name="Gladieux P."/>
            <person name="Hiltunen Thoren M."/>
            <person name="Johannesson H."/>
        </authorList>
    </citation>
    <scope>NUCLEOTIDE SEQUENCE</scope>
    <source>
        <strain evidence="2">CBS 103.79</strain>
    </source>
</reference>
<dbReference type="Proteomes" id="UP001303889">
    <property type="component" value="Unassembled WGS sequence"/>
</dbReference>
<evidence type="ECO:0000256" key="1">
    <source>
        <dbReference type="SAM" id="Phobius"/>
    </source>
</evidence>
<dbReference type="InterPro" id="IPR004304">
    <property type="entry name" value="FmdA_AmdA"/>
</dbReference>
<dbReference type="AlphaFoldDB" id="A0AAN6MMU8"/>
<evidence type="ECO:0000313" key="3">
    <source>
        <dbReference type="Proteomes" id="UP001303889"/>
    </source>
</evidence>
<evidence type="ECO:0000313" key="2">
    <source>
        <dbReference type="EMBL" id="KAK3903149.1"/>
    </source>
</evidence>
<dbReference type="PANTHER" id="PTHR38421:SF1">
    <property type="entry name" value="TRANSMEMBRANE PROTEIN"/>
    <property type="match status" value="1"/>
</dbReference>
<feature type="transmembrane region" description="Helical" evidence="1">
    <location>
        <begin position="289"/>
        <end position="314"/>
    </location>
</feature>
<dbReference type="EMBL" id="MU855466">
    <property type="protein sequence ID" value="KAK3903149.1"/>
    <property type="molecule type" value="Genomic_DNA"/>
</dbReference>
<keyword evidence="1" id="KW-0472">Membrane</keyword>
<organism evidence="2 3">
    <name type="scientific">Staphylotrichum tortipilum</name>
    <dbReference type="NCBI Taxonomy" id="2831512"/>
    <lineage>
        <taxon>Eukaryota</taxon>
        <taxon>Fungi</taxon>
        <taxon>Dikarya</taxon>
        <taxon>Ascomycota</taxon>
        <taxon>Pezizomycotina</taxon>
        <taxon>Sordariomycetes</taxon>
        <taxon>Sordariomycetidae</taxon>
        <taxon>Sordariales</taxon>
        <taxon>Chaetomiaceae</taxon>
        <taxon>Staphylotrichum</taxon>
    </lineage>
</organism>
<accession>A0AAN6MMU8</accession>
<dbReference type="InterPro" id="IPR054833">
    <property type="entry name" value="FormamaseFmdA"/>
</dbReference>
<dbReference type="Gene3D" id="2.60.120.580">
    <property type="entry name" value="Acetamidase/Formamidase-like domains"/>
    <property type="match status" value="1"/>
</dbReference>
<protein>
    <submittedName>
        <fullName evidence="2">Formamidase</fullName>
    </submittedName>
</protein>
<dbReference type="SUPFAM" id="SSF141130">
    <property type="entry name" value="Acetamidase/Formamidase-like"/>
    <property type="match status" value="1"/>
</dbReference>
<name>A0AAN6MMU8_9PEZI</name>
<keyword evidence="3" id="KW-1185">Reference proteome</keyword>
<reference evidence="2" key="2">
    <citation type="submission" date="2023-05" db="EMBL/GenBank/DDBJ databases">
        <authorList>
            <consortium name="Lawrence Berkeley National Laboratory"/>
            <person name="Steindorff A."/>
            <person name="Hensen N."/>
            <person name="Bonometti L."/>
            <person name="Westerberg I."/>
            <person name="Brannstrom I.O."/>
            <person name="Guillou S."/>
            <person name="Cros-Aarteil S."/>
            <person name="Calhoun S."/>
            <person name="Haridas S."/>
            <person name="Kuo A."/>
            <person name="Mondo S."/>
            <person name="Pangilinan J."/>
            <person name="Riley R."/>
            <person name="Labutti K."/>
            <person name="Andreopoulos B."/>
            <person name="Lipzen A."/>
            <person name="Chen C."/>
            <person name="Yanf M."/>
            <person name="Daum C."/>
            <person name="Ng V."/>
            <person name="Clum A."/>
            <person name="Ohm R."/>
            <person name="Martin F."/>
            <person name="Silar P."/>
            <person name="Natvig D."/>
            <person name="Lalanne C."/>
            <person name="Gautier V."/>
            <person name="Ament-Velasquez S.L."/>
            <person name="Kruys A."/>
            <person name="Hutchinson M.I."/>
            <person name="Powell A.J."/>
            <person name="Barry K."/>
            <person name="Miller A.N."/>
            <person name="Grigoriev I.V."/>
            <person name="Debuchy R."/>
            <person name="Gladieux P."/>
            <person name="Thoren M.H."/>
            <person name="Johannesson H."/>
        </authorList>
    </citation>
    <scope>NUCLEOTIDE SEQUENCE</scope>
    <source>
        <strain evidence="2">CBS 103.79</strain>
    </source>
</reference>
<dbReference type="GO" id="GO:0016811">
    <property type="term" value="F:hydrolase activity, acting on carbon-nitrogen (but not peptide) bonds, in linear amides"/>
    <property type="evidence" value="ECO:0007669"/>
    <property type="project" value="InterPro"/>
</dbReference>
<sequence>MSADVRPRLDKAKLKTKFDVSNFDINAVIRGIQLTLVGAQRALQNPEIFTSQHYKQAAYAVAAGIAIRILIAIPIIGIKVLLWFLSLFFHLDRVTWDDTLVNGLTFIEEHVLQAPLFFMSLMRHITPTLDDLFMSSLRWVDTTYVQKHKHDPDPSRLRAMYYPPLAFYARTDGRTHSSSAAESATVFLYRFARKGALSLAVFALSFLPIVGRLVLPAASFWTFKSAVGLGPASVIFGTGILLPRRYLVVFLQSYFASRGLVRELLEPYFARIRFTSEEKKRWFRSREGLLFGFGIGFYVLLRVPLLGVLIYGIAEASTAYLITKITDPPPPPSEGEGFAASQTEWRNKQKFLSLPLANLDALHGKPPPPYAETGIRTVCKVDFDKPASEQPNLHVIPFAGTIKNGETVKIECLDWTGGQIQNDDCADDIKNVDLTRVHYLSGPFEVEGAQPGDVLLVEIMDVQPFQDRPWGFTGIFDRRNGGGFLDEIYPSAAKAIWDFEGIYCTSRHIPHVKFAGLIHPGILGCAPSAEVLDTWNTREAELIAANKLDRDVALPPQPLSVHAGSADKELTEKVGREGARTIPGRPEHGGNCDIKNLSRGSKVYLPVHVPGAKFSVGDLHFSQGDGEISFCGAIEMAGVITINFSVIPGGVATLGMKSPLYIPGPVEPQFGPGRYLYFEGFSVDESGKQHYMDVTVAYRQTTLRCIEYLRRFGYSDYQIYLLLSCAPVQGHVAGIVDIPNACTTLGLPLDIFDFDISPAAAVAAGGVKKLDMGTCAFESGRTEGEVREKAVFGGQVSFGGGLTYKE</sequence>